<evidence type="ECO:0000313" key="2">
    <source>
        <dbReference type="Proteomes" id="UP001595526"/>
    </source>
</evidence>
<evidence type="ECO:0000313" key="1">
    <source>
        <dbReference type="EMBL" id="MFC3198890.1"/>
    </source>
</evidence>
<reference evidence="2" key="1">
    <citation type="journal article" date="2019" name="Int. J. Syst. Evol. Microbiol.">
        <title>The Global Catalogue of Microorganisms (GCM) 10K type strain sequencing project: providing services to taxonomists for standard genome sequencing and annotation.</title>
        <authorList>
            <consortium name="The Broad Institute Genomics Platform"/>
            <consortium name="The Broad Institute Genome Sequencing Center for Infectious Disease"/>
            <person name="Wu L."/>
            <person name="Ma J."/>
        </authorList>
    </citation>
    <scope>NUCLEOTIDE SEQUENCE [LARGE SCALE GENOMIC DNA]</scope>
    <source>
        <strain evidence="2">KCTC 52416</strain>
    </source>
</reference>
<comment type="caution">
    <text evidence="1">The sequence shown here is derived from an EMBL/GenBank/DDBJ whole genome shotgun (WGS) entry which is preliminary data.</text>
</comment>
<dbReference type="InterPro" id="IPR019853">
    <property type="entry name" value="GldB-like"/>
</dbReference>
<dbReference type="EMBL" id="JBHRTA010000038">
    <property type="protein sequence ID" value="MFC3198890.1"/>
    <property type="molecule type" value="Genomic_DNA"/>
</dbReference>
<sequence length="315" mass="36684">MSHIDVDVTIERFDQALDSLRPDNILQKNGEWLRHYGFFYADYMQYMLEAGNPLDSAKLASVLAEVIATDDFQALKASVYEAFPDMAMQEAGLTDAFRHLKYYFPAIDIPRFIAFFSGFSVQTPIGEDYIGIGLDMFLGADSKFYPALRESIPYYLSRRFTPENIVPRVTESYIREELYLQDDLDMTLLQHMIYQGKVLYVMDRVLPEIADTLKIGYTGQQWEWANRFERDIWAWFLQENLLYEADYHRIQKYLSEAPFTPELGTQNESAPKLGVFVGWKIVRKYMDRHPDTSLQALLEIKDAQVLLDGSRYRGD</sequence>
<protein>
    <submittedName>
        <fullName evidence="1">Gliding motility lipoprotein GldB</fullName>
    </submittedName>
</protein>
<dbReference type="Pfam" id="PF25594">
    <property type="entry name" value="GldB_lipo"/>
    <property type="match status" value="1"/>
</dbReference>
<keyword evidence="1" id="KW-0449">Lipoprotein</keyword>
<gene>
    <name evidence="1" type="ORF">ACFOET_14805</name>
</gene>
<keyword evidence="2" id="KW-1185">Reference proteome</keyword>
<name>A0ABV7JLB9_9SPHI</name>
<organism evidence="1 2">
    <name type="scientific">Parapedobacter deserti</name>
    <dbReference type="NCBI Taxonomy" id="1912957"/>
    <lineage>
        <taxon>Bacteria</taxon>
        <taxon>Pseudomonadati</taxon>
        <taxon>Bacteroidota</taxon>
        <taxon>Sphingobacteriia</taxon>
        <taxon>Sphingobacteriales</taxon>
        <taxon>Sphingobacteriaceae</taxon>
        <taxon>Parapedobacter</taxon>
    </lineage>
</organism>
<dbReference type="RefSeq" id="WP_379023982.1">
    <property type="nucleotide sequence ID" value="NZ_JBHRTA010000038.1"/>
</dbReference>
<dbReference type="Proteomes" id="UP001595526">
    <property type="component" value="Unassembled WGS sequence"/>
</dbReference>
<proteinExistence type="predicted"/>
<accession>A0ABV7JLB9</accession>